<gene>
    <name evidence="1" type="ORF">FCI23_13545</name>
</gene>
<keyword evidence="2" id="KW-1185">Reference proteome</keyword>
<dbReference type="Proteomes" id="UP000305778">
    <property type="component" value="Unassembled WGS sequence"/>
</dbReference>
<dbReference type="AlphaFoldDB" id="A0A4U0SS69"/>
<evidence type="ECO:0008006" key="3">
    <source>
        <dbReference type="Google" id="ProtNLM"/>
    </source>
</evidence>
<sequence length="185" mass="20441">MTDGNTESPVPGHRTKYARVERERRFLLAGMPAGAEAVGVRRIIDHYLTGTRLRLRRTTDVRSRACEYKLTQKVPAELPGPVQGLVTNMYLSRAEYELFASLPGAGLAKLRYSIPPFGVDVFAPPLNGLVLAEAEFGTGEEMRAFVPGIDVVAEVTTDRRFTGGRLVRTDRSELLSWLEGHGVEI</sequence>
<dbReference type="EMBL" id="SUMC01000010">
    <property type="protein sequence ID" value="TKA10987.1"/>
    <property type="molecule type" value="Genomic_DNA"/>
</dbReference>
<dbReference type="SUPFAM" id="SSF55154">
    <property type="entry name" value="CYTH-like phosphatases"/>
    <property type="match status" value="1"/>
</dbReference>
<proteinExistence type="predicted"/>
<dbReference type="RefSeq" id="WP_136723792.1">
    <property type="nucleotide sequence ID" value="NZ_SUMC01000010.1"/>
</dbReference>
<organism evidence="1 2">
    <name type="scientific">Actinacidiphila oryziradicis</name>
    <dbReference type="NCBI Taxonomy" id="2571141"/>
    <lineage>
        <taxon>Bacteria</taxon>
        <taxon>Bacillati</taxon>
        <taxon>Actinomycetota</taxon>
        <taxon>Actinomycetes</taxon>
        <taxon>Kitasatosporales</taxon>
        <taxon>Streptomycetaceae</taxon>
        <taxon>Actinacidiphila</taxon>
    </lineage>
</organism>
<protein>
    <recommendedName>
        <fullName evidence="3">CYTH domain-containing protein</fullName>
    </recommendedName>
</protein>
<dbReference type="InterPro" id="IPR033469">
    <property type="entry name" value="CYTH-like_dom_sf"/>
</dbReference>
<evidence type="ECO:0000313" key="2">
    <source>
        <dbReference type="Proteomes" id="UP000305778"/>
    </source>
</evidence>
<dbReference type="Gene3D" id="2.40.320.10">
    <property type="entry name" value="Hypothetical Protein Pfu-838710-001"/>
    <property type="match status" value="1"/>
</dbReference>
<dbReference type="OrthoDB" id="9805588at2"/>
<comment type="caution">
    <text evidence="1">The sequence shown here is derived from an EMBL/GenBank/DDBJ whole genome shotgun (WGS) entry which is preliminary data.</text>
</comment>
<name>A0A4U0SS69_9ACTN</name>
<reference evidence="1 2" key="1">
    <citation type="submission" date="2019-04" db="EMBL/GenBank/DDBJ databases">
        <title>Streptomyces oryziradicis sp. nov., a novel actinomycete isolated from rhizosphere soil of rice (Oryza sativa L.).</title>
        <authorList>
            <person name="Li C."/>
        </authorList>
    </citation>
    <scope>NUCLEOTIDE SEQUENCE [LARGE SCALE GENOMIC DNA]</scope>
    <source>
        <strain evidence="1 2">NEAU-C40</strain>
    </source>
</reference>
<accession>A0A4U0SS69</accession>
<evidence type="ECO:0000313" key="1">
    <source>
        <dbReference type="EMBL" id="TKA10987.1"/>
    </source>
</evidence>